<organism evidence="2 3">
    <name type="scientific">Caenorhabditis japonica</name>
    <dbReference type="NCBI Taxonomy" id="281687"/>
    <lineage>
        <taxon>Eukaryota</taxon>
        <taxon>Metazoa</taxon>
        <taxon>Ecdysozoa</taxon>
        <taxon>Nematoda</taxon>
        <taxon>Chromadorea</taxon>
        <taxon>Rhabditida</taxon>
        <taxon>Rhabditina</taxon>
        <taxon>Rhabditomorpha</taxon>
        <taxon>Rhabditoidea</taxon>
        <taxon>Rhabditidae</taxon>
        <taxon>Peloderinae</taxon>
        <taxon>Caenorhabditis</taxon>
    </lineage>
</organism>
<evidence type="ECO:0000313" key="3">
    <source>
        <dbReference type="Proteomes" id="UP000005237"/>
    </source>
</evidence>
<dbReference type="EnsemblMetazoa" id="CJA01572.1">
    <property type="protein sequence ID" value="CJA01572.1"/>
    <property type="gene ID" value="WBGene00120776"/>
</dbReference>
<keyword evidence="3" id="KW-1185">Reference proteome</keyword>
<feature type="region of interest" description="Disordered" evidence="1">
    <location>
        <begin position="104"/>
        <end position="148"/>
    </location>
</feature>
<dbReference type="AlphaFoldDB" id="A0A8R1HHB6"/>
<feature type="compositionally biased region" description="Basic and acidic residues" evidence="1">
    <location>
        <begin position="120"/>
        <end position="148"/>
    </location>
</feature>
<feature type="compositionally biased region" description="Polar residues" evidence="1">
    <location>
        <begin position="105"/>
        <end position="114"/>
    </location>
</feature>
<feature type="region of interest" description="Disordered" evidence="1">
    <location>
        <begin position="189"/>
        <end position="282"/>
    </location>
</feature>
<sequence length="282" mass="30880">MSDEQLRCSAHQRTNVGQLLDGAVMFCTSLLNGLPTTDVCSALPIRCTSSAHLLMASYRTTLRHSAESLAATCGISERLTIVLLSTTVNCSKKNCDKTDGHPSLISCNPTSAKSPGTVKATEKKDGESDEKGTKEENKKDDKKKHSDDAVLELKNNNNEDYGANKDIGSTADNVLDPQFENTIRIEMNDNHTKTTDTEEGPSFYTENSKRVSRMKNLPKVKMPMKPDPKVGKKEGSKEPKSKEIKVKGTKEDLPSASAEKDKRSPSSAHPIDANLNIRSHYV</sequence>
<dbReference type="Proteomes" id="UP000005237">
    <property type="component" value="Unassembled WGS sequence"/>
</dbReference>
<proteinExistence type="predicted"/>
<evidence type="ECO:0000256" key="1">
    <source>
        <dbReference type="SAM" id="MobiDB-lite"/>
    </source>
</evidence>
<name>A0A8R1HHB6_CAEJA</name>
<evidence type="ECO:0000313" key="2">
    <source>
        <dbReference type="EnsemblMetazoa" id="CJA01572.1"/>
    </source>
</evidence>
<feature type="compositionally biased region" description="Basic and acidic residues" evidence="1">
    <location>
        <begin position="224"/>
        <end position="264"/>
    </location>
</feature>
<accession>A0A8R1HHB6</accession>
<protein>
    <submittedName>
        <fullName evidence="2">Uncharacterized protein</fullName>
    </submittedName>
</protein>
<reference evidence="3" key="1">
    <citation type="submission" date="2010-08" db="EMBL/GenBank/DDBJ databases">
        <authorList>
            <consortium name="Caenorhabditis japonica Sequencing Consortium"/>
            <person name="Wilson R.K."/>
        </authorList>
    </citation>
    <scope>NUCLEOTIDE SEQUENCE [LARGE SCALE GENOMIC DNA]</scope>
    <source>
        <strain evidence="3">DF5081</strain>
    </source>
</reference>
<reference evidence="2" key="2">
    <citation type="submission" date="2022-06" db="UniProtKB">
        <authorList>
            <consortium name="EnsemblMetazoa"/>
        </authorList>
    </citation>
    <scope>IDENTIFICATION</scope>
    <source>
        <strain evidence="2">DF5081</strain>
    </source>
</reference>